<organism evidence="1 2">
    <name type="scientific">Sus scrofa</name>
    <name type="common">Pig</name>
    <dbReference type="NCBI Taxonomy" id="9823"/>
    <lineage>
        <taxon>Eukaryota</taxon>
        <taxon>Metazoa</taxon>
        <taxon>Chordata</taxon>
        <taxon>Craniata</taxon>
        <taxon>Vertebrata</taxon>
        <taxon>Euteleostomi</taxon>
        <taxon>Mammalia</taxon>
        <taxon>Eutheria</taxon>
        <taxon>Laurasiatheria</taxon>
        <taxon>Artiodactyla</taxon>
        <taxon>Suina</taxon>
        <taxon>Suidae</taxon>
        <taxon>Sus</taxon>
    </lineage>
</organism>
<sequence length="81" mass="9565">ERRCPEGKWLLITNQKSFPRVLLQSQHLLCSQHCAPLEDDHGNTNSNHVEIFLLKNVCQNVQKERKERILPMKIPTFWLLC</sequence>
<dbReference type="AlphaFoldDB" id="A0A8D1P1D0"/>
<name>A0A8D1P1D0_PIG</name>
<reference evidence="1" key="1">
    <citation type="submission" date="2025-08" db="UniProtKB">
        <authorList>
            <consortium name="Ensembl"/>
        </authorList>
    </citation>
    <scope>IDENTIFICATION</scope>
</reference>
<dbReference type="Proteomes" id="UP000694571">
    <property type="component" value="Unplaced"/>
</dbReference>
<dbReference type="Ensembl" id="ENSSSCT00050103281.1">
    <property type="protein sequence ID" value="ENSSSCP00050045131.1"/>
    <property type="gene ID" value="ENSSSCG00050075341.1"/>
</dbReference>
<proteinExistence type="predicted"/>
<protein>
    <submittedName>
        <fullName evidence="1">Uncharacterized protein</fullName>
    </submittedName>
</protein>
<evidence type="ECO:0000313" key="2">
    <source>
        <dbReference type="Proteomes" id="UP000694571"/>
    </source>
</evidence>
<accession>A0A8D1P1D0</accession>
<evidence type="ECO:0000313" key="1">
    <source>
        <dbReference type="Ensembl" id="ENSSSCP00050045131.1"/>
    </source>
</evidence>